<evidence type="ECO:0000313" key="2">
    <source>
        <dbReference type="EMBL" id="KAH7130620.1"/>
    </source>
</evidence>
<dbReference type="OrthoDB" id="3787959at2759"/>
<dbReference type="InterPro" id="IPR058525">
    <property type="entry name" value="DUF8212"/>
</dbReference>
<evidence type="ECO:0000313" key="3">
    <source>
        <dbReference type="Proteomes" id="UP000700596"/>
    </source>
</evidence>
<sequence length="79" mass="8667">MPLLYGEGLRKAFVRLQEEIMKDSSDHSIFAWIQTSADPTQSHGLLASSPADFAFSGDIVSIYDISKSNPYSVTNSGLR</sequence>
<proteinExistence type="predicted"/>
<dbReference type="EMBL" id="JAGMWT010000004">
    <property type="protein sequence ID" value="KAH7130620.1"/>
    <property type="molecule type" value="Genomic_DNA"/>
</dbReference>
<reference evidence="2" key="1">
    <citation type="journal article" date="2021" name="Nat. Commun.">
        <title>Genetic determinants of endophytism in the Arabidopsis root mycobiome.</title>
        <authorList>
            <person name="Mesny F."/>
            <person name="Miyauchi S."/>
            <person name="Thiergart T."/>
            <person name="Pickel B."/>
            <person name="Atanasova L."/>
            <person name="Karlsson M."/>
            <person name="Huettel B."/>
            <person name="Barry K.W."/>
            <person name="Haridas S."/>
            <person name="Chen C."/>
            <person name="Bauer D."/>
            <person name="Andreopoulos W."/>
            <person name="Pangilinan J."/>
            <person name="LaButti K."/>
            <person name="Riley R."/>
            <person name="Lipzen A."/>
            <person name="Clum A."/>
            <person name="Drula E."/>
            <person name="Henrissat B."/>
            <person name="Kohler A."/>
            <person name="Grigoriev I.V."/>
            <person name="Martin F.M."/>
            <person name="Hacquard S."/>
        </authorList>
    </citation>
    <scope>NUCLEOTIDE SEQUENCE</scope>
    <source>
        <strain evidence="2">MPI-CAGE-CH-0243</strain>
    </source>
</reference>
<gene>
    <name evidence="2" type="ORF">B0J11DRAFT_392878</name>
</gene>
<feature type="non-terminal residue" evidence="2">
    <location>
        <position position="79"/>
    </location>
</feature>
<dbReference type="PANTHER" id="PTHR10622:SF10">
    <property type="entry name" value="HET DOMAIN-CONTAINING PROTEIN"/>
    <property type="match status" value="1"/>
</dbReference>
<dbReference type="AlphaFoldDB" id="A0A9P9E294"/>
<dbReference type="Proteomes" id="UP000700596">
    <property type="component" value="Unassembled WGS sequence"/>
</dbReference>
<feature type="domain" description="DUF8212" evidence="1">
    <location>
        <begin position="11"/>
        <end position="41"/>
    </location>
</feature>
<name>A0A9P9E294_9PLEO</name>
<evidence type="ECO:0000259" key="1">
    <source>
        <dbReference type="Pfam" id="PF26640"/>
    </source>
</evidence>
<keyword evidence="3" id="KW-1185">Reference proteome</keyword>
<dbReference type="PANTHER" id="PTHR10622">
    <property type="entry name" value="HET DOMAIN-CONTAINING PROTEIN"/>
    <property type="match status" value="1"/>
</dbReference>
<organism evidence="2 3">
    <name type="scientific">Dendryphion nanum</name>
    <dbReference type="NCBI Taxonomy" id="256645"/>
    <lineage>
        <taxon>Eukaryota</taxon>
        <taxon>Fungi</taxon>
        <taxon>Dikarya</taxon>
        <taxon>Ascomycota</taxon>
        <taxon>Pezizomycotina</taxon>
        <taxon>Dothideomycetes</taxon>
        <taxon>Pleosporomycetidae</taxon>
        <taxon>Pleosporales</taxon>
        <taxon>Torulaceae</taxon>
        <taxon>Dendryphion</taxon>
    </lineage>
</organism>
<protein>
    <recommendedName>
        <fullName evidence="1">DUF8212 domain-containing protein</fullName>
    </recommendedName>
</protein>
<accession>A0A9P9E294</accession>
<comment type="caution">
    <text evidence="2">The sequence shown here is derived from an EMBL/GenBank/DDBJ whole genome shotgun (WGS) entry which is preliminary data.</text>
</comment>
<dbReference type="Pfam" id="PF26640">
    <property type="entry name" value="DUF8212"/>
    <property type="match status" value="1"/>
</dbReference>